<dbReference type="Proteomes" id="UP000314982">
    <property type="component" value="Unassembled WGS sequence"/>
</dbReference>
<accession>A0A4W5JRD3</accession>
<evidence type="ECO:0000313" key="1">
    <source>
        <dbReference type="Ensembl" id="ENSHHUP00000002346.1"/>
    </source>
</evidence>
<sequence length="180" mass="19956">TVVCVCVCVCVCTHNLNTNNTFHPFVPILFPCLSPSTRLTAVEEELLSLAGNVVSQQASVNQLELELEAEEEGIKWGQRVYQFSKRHALEESRQQVMLCLGARTRLEAQRLLLKGKLEWLGSSEPPPALGLEEDRISLSSITSSERDGLRNLSVDGIISHLSGLFKPKYTVSDVTFSVQK</sequence>
<keyword evidence="2" id="KW-1185">Reference proteome</keyword>
<dbReference type="Gene3D" id="1.10.287.160">
    <property type="entry name" value="HR1 repeat"/>
    <property type="match status" value="1"/>
</dbReference>
<reference evidence="2" key="1">
    <citation type="submission" date="2018-06" db="EMBL/GenBank/DDBJ databases">
        <title>Genome assembly of Danube salmon.</title>
        <authorList>
            <person name="Macqueen D.J."/>
            <person name="Gundappa M.K."/>
        </authorList>
    </citation>
    <scope>NUCLEOTIDE SEQUENCE [LARGE SCALE GENOMIC DNA]</scope>
</reference>
<dbReference type="STRING" id="62062.ENSHHUP00000002346"/>
<dbReference type="AlphaFoldDB" id="A0A4W5JRD3"/>
<reference evidence="1" key="2">
    <citation type="submission" date="2025-08" db="UniProtKB">
        <authorList>
            <consortium name="Ensembl"/>
        </authorList>
    </citation>
    <scope>IDENTIFICATION</scope>
</reference>
<proteinExistence type="predicted"/>
<protein>
    <submittedName>
        <fullName evidence="1">Uncharacterized protein</fullName>
    </submittedName>
</protein>
<organism evidence="1 2">
    <name type="scientific">Hucho hucho</name>
    <name type="common">huchen</name>
    <dbReference type="NCBI Taxonomy" id="62062"/>
    <lineage>
        <taxon>Eukaryota</taxon>
        <taxon>Metazoa</taxon>
        <taxon>Chordata</taxon>
        <taxon>Craniata</taxon>
        <taxon>Vertebrata</taxon>
        <taxon>Euteleostomi</taxon>
        <taxon>Actinopterygii</taxon>
        <taxon>Neopterygii</taxon>
        <taxon>Teleostei</taxon>
        <taxon>Protacanthopterygii</taxon>
        <taxon>Salmoniformes</taxon>
        <taxon>Salmonidae</taxon>
        <taxon>Salmoninae</taxon>
        <taxon>Hucho</taxon>
    </lineage>
</organism>
<reference evidence="1" key="3">
    <citation type="submission" date="2025-09" db="UniProtKB">
        <authorList>
            <consortium name="Ensembl"/>
        </authorList>
    </citation>
    <scope>IDENTIFICATION</scope>
</reference>
<evidence type="ECO:0000313" key="2">
    <source>
        <dbReference type="Proteomes" id="UP000314982"/>
    </source>
</evidence>
<dbReference type="Ensembl" id="ENSHHUT00000002422.1">
    <property type="protein sequence ID" value="ENSHHUP00000002346.1"/>
    <property type="gene ID" value="ENSHHUG00000001512.1"/>
</dbReference>
<name>A0A4W5JRD3_9TELE</name>